<feature type="domain" description="AB hydrolase-1" evidence="1">
    <location>
        <begin position="38"/>
        <end position="285"/>
    </location>
</feature>
<dbReference type="PANTHER" id="PTHR43194">
    <property type="entry name" value="HYDROLASE ALPHA/BETA FOLD FAMILY"/>
    <property type="match status" value="1"/>
</dbReference>
<dbReference type="EMBL" id="VDUX01000003">
    <property type="protein sequence ID" value="TXL61488.1"/>
    <property type="molecule type" value="Genomic_DNA"/>
</dbReference>
<comment type="caution">
    <text evidence="2">The sequence shown here is derived from an EMBL/GenBank/DDBJ whole genome shotgun (WGS) entry which is preliminary data.</text>
</comment>
<proteinExistence type="predicted"/>
<dbReference type="GO" id="GO:0016787">
    <property type="term" value="F:hydrolase activity"/>
    <property type="evidence" value="ECO:0007669"/>
    <property type="project" value="UniProtKB-KW"/>
</dbReference>
<dbReference type="InterPro" id="IPR000073">
    <property type="entry name" value="AB_hydrolase_1"/>
</dbReference>
<protein>
    <submittedName>
        <fullName evidence="2">Alpha/beta hydrolase</fullName>
    </submittedName>
</protein>
<dbReference type="PANTHER" id="PTHR43194:SF5">
    <property type="entry name" value="PIMELOYL-[ACYL-CARRIER PROTEIN] METHYL ESTER ESTERASE"/>
    <property type="match status" value="1"/>
</dbReference>
<dbReference type="Proteomes" id="UP000321571">
    <property type="component" value="Unassembled WGS sequence"/>
</dbReference>
<dbReference type="RefSeq" id="WP_147685806.1">
    <property type="nucleotide sequence ID" value="NZ_VDUX01000003.1"/>
</dbReference>
<reference evidence="2 3" key="1">
    <citation type="submission" date="2019-06" db="EMBL/GenBank/DDBJ databases">
        <title>Aeromicrobium sp. nov., isolated from a maize field.</title>
        <authorList>
            <person name="Lin S.-Y."/>
            <person name="Tsai C.-F."/>
            <person name="Young C.-C."/>
        </authorList>
    </citation>
    <scope>NUCLEOTIDE SEQUENCE [LARGE SCALE GENOMIC DNA]</scope>
    <source>
        <strain evidence="2 3">CC-CFT486</strain>
    </source>
</reference>
<evidence type="ECO:0000313" key="3">
    <source>
        <dbReference type="Proteomes" id="UP000321571"/>
    </source>
</evidence>
<dbReference type="InterPro" id="IPR029058">
    <property type="entry name" value="AB_hydrolase_fold"/>
</dbReference>
<dbReference type="InterPro" id="IPR050228">
    <property type="entry name" value="Carboxylesterase_BioH"/>
</dbReference>
<sequence>METVELPQGTIKYRVTGGGAGPRAANGTGPADSTAPPVVFVHGFLVNHELWDGVGDALAAEGIRTYSPDLPLGSHTIALKPEADRSPRGVAILINDFLAALDLDDVTLVGNDTGGAICQFLLDTDHSRIGRLVLTNCDAFDQFPPAPFDVLLKLGRSPAMLRIMGDTMRPRFMRHSYIGFGGLVGKPLDKAMSRRWIEPVLKDAGVRRDTSAFLREVRPSELLDVSTRLGSFGKPVRLVWGTADPFFKISFAQKLLDAFGPNAELVEVPGAKTFHALDDPAPVAREIAALSTVSG</sequence>
<evidence type="ECO:0000313" key="2">
    <source>
        <dbReference type="EMBL" id="TXL61488.1"/>
    </source>
</evidence>
<keyword evidence="3" id="KW-1185">Reference proteome</keyword>
<dbReference type="Pfam" id="PF12697">
    <property type="entry name" value="Abhydrolase_6"/>
    <property type="match status" value="1"/>
</dbReference>
<accession>A0A5C8NJN3</accession>
<dbReference type="OrthoDB" id="3400345at2"/>
<organism evidence="2 3">
    <name type="scientific">Aeromicrobium terrae</name>
    <dbReference type="NCBI Taxonomy" id="2498846"/>
    <lineage>
        <taxon>Bacteria</taxon>
        <taxon>Bacillati</taxon>
        <taxon>Actinomycetota</taxon>
        <taxon>Actinomycetes</taxon>
        <taxon>Propionibacteriales</taxon>
        <taxon>Nocardioidaceae</taxon>
        <taxon>Aeromicrobium</taxon>
    </lineage>
</organism>
<name>A0A5C8NJN3_9ACTN</name>
<evidence type="ECO:0000259" key="1">
    <source>
        <dbReference type="Pfam" id="PF12697"/>
    </source>
</evidence>
<dbReference type="SUPFAM" id="SSF53474">
    <property type="entry name" value="alpha/beta-Hydrolases"/>
    <property type="match status" value="1"/>
</dbReference>
<gene>
    <name evidence="2" type="ORF">FHP06_08675</name>
</gene>
<dbReference type="Gene3D" id="3.40.50.1820">
    <property type="entry name" value="alpha/beta hydrolase"/>
    <property type="match status" value="1"/>
</dbReference>
<keyword evidence="2" id="KW-0378">Hydrolase</keyword>
<dbReference type="AlphaFoldDB" id="A0A5C8NJN3"/>